<proteinExistence type="predicted"/>
<dbReference type="PANTHER" id="PTHR36174">
    <property type="entry name" value="LIPID II:GLYCINE GLYCYLTRANSFERASE"/>
    <property type="match status" value="1"/>
</dbReference>
<name>A0A5C6F2B7_9BACT</name>
<comment type="caution">
    <text evidence="2">The sequence shown here is derived from an EMBL/GenBank/DDBJ whole genome shotgun (WGS) entry which is preliminary data.</text>
</comment>
<dbReference type="Pfam" id="PF13480">
    <property type="entry name" value="Acetyltransf_6"/>
    <property type="match status" value="1"/>
</dbReference>
<dbReference type="PANTHER" id="PTHR36174:SF1">
    <property type="entry name" value="LIPID II:GLYCINE GLYCYLTRANSFERASE"/>
    <property type="match status" value="1"/>
</dbReference>
<dbReference type="EMBL" id="SJPW01000004">
    <property type="protein sequence ID" value="TWU54507.1"/>
    <property type="molecule type" value="Genomic_DNA"/>
</dbReference>
<evidence type="ECO:0000259" key="1">
    <source>
        <dbReference type="Pfam" id="PF13480"/>
    </source>
</evidence>
<dbReference type="InterPro" id="IPR017469">
    <property type="entry name" value="PEP-CTERM_FemAB-rel"/>
</dbReference>
<organism evidence="2 3">
    <name type="scientific">Rubripirellula tenax</name>
    <dbReference type="NCBI Taxonomy" id="2528015"/>
    <lineage>
        <taxon>Bacteria</taxon>
        <taxon>Pseudomonadati</taxon>
        <taxon>Planctomycetota</taxon>
        <taxon>Planctomycetia</taxon>
        <taxon>Pirellulales</taxon>
        <taxon>Pirellulaceae</taxon>
        <taxon>Rubripirellula</taxon>
    </lineage>
</organism>
<accession>A0A5C6F2B7</accession>
<keyword evidence="3" id="KW-1185">Reference proteome</keyword>
<dbReference type="AlphaFoldDB" id="A0A5C6F2B7"/>
<evidence type="ECO:0000313" key="2">
    <source>
        <dbReference type="EMBL" id="TWU54507.1"/>
    </source>
</evidence>
<dbReference type="Gene3D" id="3.40.630.30">
    <property type="match status" value="1"/>
</dbReference>
<dbReference type="NCBIfam" id="TIGR03019">
    <property type="entry name" value="pepcterm_femAB"/>
    <property type="match status" value="1"/>
</dbReference>
<gene>
    <name evidence="2" type="ORF">Poly51_32260</name>
</gene>
<sequence length="347" mass="38759">MNIEVLASDFDWASDSESMPPVCAMPRLAGHRSQWLAALGDGFGHRGYLIRASDATGTKGLLPVVYVKGPIFGKFLVSLPYLNTGGVWAATTNVATALVDAACDLSDQLDVKYLELRHEVPLDHPKLNFDRTDKVHMRLKLPETDAIFEDKSLKSKVRSQIKKADVHELSVHFGGNEFVGDFYDVFARNMRDLGTPVFAKRLFASIVRRFDGDAEFCVVRKAGQTIAAGLITHESGVSEVPSASCLRDFNHTNANMMMYRHLIRRSIEKGSQTFDFGRSSQGSGTYRFKAQWGALPHEATWQYYVRKGDPNDMRPDAGGNQRLIRVWQKLPVWLTRLAGPMIVRGIP</sequence>
<dbReference type="InterPro" id="IPR050644">
    <property type="entry name" value="PG_Glycine_Bridge_Synth"/>
</dbReference>
<evidence type="ECO:0000313" key="3">
    <source>
        <dbReference type="Proteomes" id="UP000318288"/>
    </source>
</evidence>
<dbReference type="SUPFAM" id="SSF55729">
    <property type="entry name" value="Acyl-CoA N-acyltransferases (Nat)"/>
    <property type="match status" value="1"/>
</dbReference>
<reference evidence="2 3" key="1">
    <citation type="submission" date="2019-02" db="EMBL/GenBank/DDBJ databases">
        <title>Deep-cultivation of Planctomycetes and their phenomic and genomic characterization uncovers novel biology.</title>
        <authorList>
            <person name="Wiegand S."/>
            <person name="Jogler M."/>
            <person name="Boedeker C."/>
            <person name="Pinto D."/>
            <person name="Vollmers J."/>
            <person name="Rivas-Marin E."/>
            <person name="Kohn T."/>
            <person name="Peeters S.H."/>
            <person name="Heuer A."/>
            <person name="Rast P."/>
            <person name="Oberbeckmann S."/>
            <person name="Bunk B."/>
            <person name="Jeske O."/>
            <person name="Meyerdierks A."/>
            <person name="Storesund J.E."/>
            <person name="Kallscheuer N."/>
            <person name="Luecker S."/>
            <person name="Lage O.M."/>
            <person name="Pohl T."/>
            <person name="Merkel B.J."/>
            <person name="Hornburger P."/>
            <person name="Mueller R.-W."/>
            <person name="Bruemmer F."/>
            <person name="Labrenz M."/>
            <person name="Spormann A.M."/>
            <person name="Op Den Camp H."/>
            <person name="Overmann J."/>
            <person name="Amann R."/>
            <person name="Jetten M.S.M."/>
            <person name="Mascher T."/>
            <person name="Medema M.H."/>
            <person name="Devos D.P."/>
            <person name="Kaster A.-K."/>
            <person name="Ovreas L."/>
            <person name="Rohde M."/>
            <person name="Galperin M.Y."/>
            <person name="Jogler C."/>
        </authorList>
    </citation>
    <scope>NUCLEOTIDE SEQUENCE [LARGE SCALE GENOMIC DNA]</scope>
    <source>
        <strain evidence="2 3">Poly51</strain>
    </source>
</reference>
<dbReference type="InterPro" id="IPR016181">
    <property type="entry name" value="Acyl_CoA_acyltransferase"/>
</dbReference>
<feature type="domain" description="BioF2-like acetyltransferase" evidence="1">
    <location>
        <begin position="153"/>
        <end position="289"/>
    </location>
</feature>
<protein>
    <submittedName>
        <fullName evidence="2">FemAB family protein</fullName>
    </submittedName>
</protein>
<dbReference type="Proteomes" id="UP000318288">
    <property type="component" value="Unassembled WGS sequence"/>
</dbReference>
<dbReference type="InterPro" id="IPR038740">
    <property type="entry name" value="BioF2-like_GNAT_dom"/>
</dbReference>